<dbReference type="Proteomes" id="UP000051176">
    <property type="component" value="Unassembled WGS sequence"/>
</dbReference>
<feature type="transmembrane region" description="Helical" evidence="5">
    <location>
        <begin position="308"/>
        <end position="332"/>
    </location>
</feature>
<keyword evidence="2 5" id="KW-0812">Transmembrane</keyword>
<sequence>MLNVFKRKNIWLGMLAAIIIIGLFAFAQVGARSTVKLHHLPLALVVNDQGKDTKNVVKTLQNESHRKNAEIKWVKVKRTSSLTKGFAERKYYGAVVINSGFTQAINQQTRYLKGKVITKKLDVLAAKTPALTETQPFQQQKVVAGSLTSKLPEQAKISLYVSQGSNVTAANVLMTALPEMTNRLNQKITNQYNRIATKSGLTLTSREWSSLQTPINATMTKRNSVSTKEISGMAPFLITIFCWLGSLIFSLLNWRDHSKNEMNRSDGRLSITSVTSQLISGIAIATVIAVSIYFFIKVCYSVPVHDPQNFLLLMGFIAFVFYALQSAVLDLLGLKGWPLLLVIWIGSMGVITFIPQMLSPFYHNYVYDITPIRFANDLITNQMYIRDASITGSSMMALLYLGLASVAVMYGSTLIRRAKKTA</sequence>
<comment type="subcellular location">
    <subcellularLocation>
        <location evidence="1">Membrane</location>
        <topology evidence="1">Multi-pass membrane protein</topology>
    </subcellularLocation>
</comment>
<organism evidence="6 7">
    <name type="scientific">Levilactobacillus parabrevis ATCC 53295</name>
    <dbReference type="NCBI Taxonomy" id="1267003"/>
    <lineage>
        <taxon>Bacteria</taxon>
        <taxon>Bacillati</taxon>
        <taxon>Bacillota</taxon>
        <taxon>Bacilli</taxon>
        <taxon>Lactobacillales</taxon>
        <taxon>Lactobacillaceae</taxon>
        <taxon>Levilactobacillus</taxon>
    </lineage>
</organism>
<feature type="transmembrane region" description="Helical" evidence="5">
    <location>
        <begin position="233"/>
        <end position="254"/>
    </location>
</feature>
<evidence type="ECO:0000313" key="6">
    <source>
        <dbReference type="EMBL" id="KRK38940.1"/>
    </source>
</evidence>
<dbReference type="InterPro" id="IPR051328">
    <property type="entry name" value="T7SS_ABC-Transporter"/>
</dbReference>
<keyword evidence="3 5" id="KW-1133">Transmembrane helix</keyword>
<accession>A0A0R1GX86</accession>
<proteinExistence type="predicted"/>
<comment type="caution">
    <text evidence="6">The sequence shown here is derived from an EMBL/GenBank/DDBJ whole genome shotgun (WGS) entry which is preliminary data.</text>
</comment>
<dbReference type="PANTHER" id="PTHR43077:SF5">
    <property type="entry name" value="PHAGE INFECTION PROTEIN"/>
    <property type="match status" value="1"/>
</dbReference>
<gene>
    <name evidence="6" type="ORF">FD07_GL002004</name>
</gene>
<dbReference type="PATRIC" id="fig|1267003.4.peg.2112"/>
<evidence type="ECO:0000313" key="7">
    <source>
        <dbReference type="Proteomes" id="UP000051176"/>
    </source>
</evidence>
<reference evidence="6 7" key="1">
    <citation type="journal article" date="2015" name="Genome Announc.">
        <title>Expanding the biotechnology potential of lactobacilli through comparative genomics of 213 strains and associated genera.</title>
        <authorList>
            <person name="Sun Z."/>
            <person name="Harris H.M."/>
            <person name="McCann A."/>
            <person name="Guo C."/>
            <person name="Argimon S."/>
            <person name="Zhang W."/>
            <person name="Yang X."/>
            <person name="Jeffery I.B."/>
            <person name="Cooney J.C."/>
            <person name="Kagawa T.F."/>
            <person name="Liu W."/>
            <person name="Song Y."/>
            <person name="Salvetti E."/>
            <person name="Wrobel A."/>
            <person name="Rasinkangas P."/>
            <person name="Parkhill J."/>
            <person name="Rea M.C."/>
            <person name="O'Sullivan O."/>
            <person name="Ritari J."/>
            <person name="Douillard F.P."/>
            <person name="Paul Ross R."/>
            <person name="Yang R."/>
            <person name="Briner A.E."/>
            <person name="Felis G.E."/>
            <person name="de Vos W.M."/>
            <person name="Barrangou R."/>
            <person name="Klaenhammer T.R."/>
            <person name="Caufield P.W."/>
            <person name="Cui Y."/>
            <person name="Zhang H."/>
            <person name="O'Toole P.W."/>
        </authorList>
    </citation>
    <scope>NUCLEOTIDE SEQUENCE [LARGE SCALE GENOMIC DNA]</scope>
    <source>
        <strain evidence="6 7">ATCC 53295</strain>
    </source>
</reference>
<feature type="transmembrane region" description="Helical" evidence="5">
    <location>
        <begin position="274"/>
        <end position="296"/>
    </location>
</feature>
<dbReference type="GO" id="GO:0016020">
    <property type="term" value="C:membrane"/>
    <property type="evidence" value="ECO:0007669"/>
    <property type="project" value="UniProtKB-SubCell"/>
</dbReference>
<evidence type="ECO:0000256" key="4">
    <source>
        <dbReference type="ARBA" id="ARBA00023136"/>
    </source>
</evidence>
<dbReference type="EMBL" id="AZCZ01000006">
    <property type="protein sequence ID" value="KRK38940.1"/>
    <property type="molecule type" value="Genomic_DNA"/>
</dbReference>
<evidence type="ECO:0000256" key="3">
    <source>
        <dbReference type="ARBA" id="ARBA00022989"/>
    </source>
</evidence>
<dbReference type="AlphaFoldDB" id="A0A0R1GX86"/>
<keyword evidence="7" id="KW-1185">Reference proteome</keyword>
<feature type="transmembrane region" description="Helical" evidence="5">
    <location>
        <begin position="339"/>
        <end position="358"/>
    </location>
</feature>
<evidence type="ECO:0000256" key="1">
    <source>
        <dbReference type="ARBA" id="ARBA00004141"/>
    </source>
</evidence>
<feature type="transmembrane region" description="Helical" evidence="5">
    <location>
        <begin position="397"/>
        <end position="415"/>
    </location>
</feature>
<dbReference type="Gene3D" id="3.40.1710.10">
    <property type="entry name" value="abc type-2 transporter like domain"/>
    <property type="match status" value="1"/>
</dbReference>
<dbReference type="RefSeq" id="WP_020088625.1">
    <property type="nucleotide sequence ID" value="NZ_AZCZ01000006.1"/>
</dbReference>
<evidence type="ECO:0000256" key="2">
    <source>
        <dbReference type="ARBA" id="ARBA00022692"/>
    </source>
</evidence>
<dbReference type="eggNOG" id="COG1511">
    <property type="taxonomic scope" value="Bacteria"/>
</dbReference>
<keyword evidence="4 5" id="KW-0472">Membrane</keyword>
<dbReference type="PANTHER" id="PTHR43077">
    <property type="entry name" value="TRANSPORT PERMEASE YVFS-RELATED"/>
    <property type="match status" value="1"/>
</dbReference>
<name>A0A0R1GX86_9LACO</name>
<evidence type="ECO:0000256" key="5">
    <source>
        <dbReference type="SAM" id="Phobius"/>
    </source>
</evidence>
<dbReference type="OrthoDB" id="9811483at2"/>
<protein>
    <submittedName>
        <fullName evidence="6">Putative membrane protein</fullName>
    </submittedName>
</protein>